<dbReference type="AlphaFoldDB" id="A0A399RQY6"/>
<dbReference type="InterPro" id="IPR017853">
    <property type="entry name" value="GH"/>
</dbReference>
<dbReference type="PRINTS" id="PR00133">
    <property type="entry name" value="GLHYDRLASE3"/>
</dbReference>
<protein>
    <submittedName>
        <fullName evidence="7">Glycoside hydrolase family 3 protein</fullName>
    </submittedName>
</protein>
<dbReference type="Proteomes" id="UP000266385">
    <property type="component" value="Unassembled WGS sequence"/>
</dbReference>
<dbReference type="InterPro" id="IPR051915">
    <property type="entry name" value="Cellulose_Degrad_GH3"/>
</dbReference>
<dbReference type="Gene3D" id="2.60.120.430">
    <property type="entry name" value="Galactose-binding lectin"/>
    <property type="match status" value="1"/>
</dbReference>
<dbReference type="InterPro" id="IPR041443">
    <property type="entry name" value="Exop_C"/>
</dbReference>
<gene>
    <name evidence="7" type="ORF">D1223_02145</name>
</gene>
<dbReference type="InterPro" id="IPR002772">
    <property type="entry name" value="Glyco_hydro_3_C"/>
</dbReference>
<sequence length="821" mass="87328">MRHKTSWYALAAAAGLLLAGCARSAPDPDSATSPEPAAEESVWPAVDSNLIDPAIEARIDEIMAKMTLEQKVGQVIQADNGSVTPEDVKTYRLGSVLSGGNSAPNGKPYASVEEWVAATDAFYAASVDPEGVEIAIPIIWGIDAVHGHNNVIGGTVFPHNIGLGAARNPELIEKIAEVTATELRVTGHDWTFAPTVAVPRDDRWGRTYEGFAEDPEVVASYSAAIVEGLQGEFGADDFLDETHVISTAKHYLGDGGTQGGQDQGDTKVSEAELARIHGAGYPPAIEAGALSIMATFSSWNGTKTTGDKYLLTDVLKDRMGFDGFIVSDWNAHGQIDGCTNEDCPEALIAGIDMYMAPDSWKGLYENTLAQVKSGEIPMARLDDAVRRVLRAKLHYGLFDEGRPSERPLAGRTDLLGSPEHRAVARQAVRESLVLLKNDGILPIAPTANIMVAGDGADSISKQSGGWTLTWQGGGIDNEEFPNGASILDGLSEAANNVTHSPDGSYDEKPDVAIIVFGEDPYAEFRGDVDHLAYDAAGSKEIELLRKLQADGIPTVSVFLSGRPMWVNPELNASDAFVAAWLPGSEGTGVADVLVAAEDGSPRYDFTGKLSYSWPKRPDQGPLNVGDETYDPLFAYGYGLSYAEPGEVATLDETVPDTLQASGNTNVYFANGSYSANMRIFKSGTVSESRVDHRAQEDAISLTFGDTGGWVSFTDGSVSDLVRESNADIELLLTLRSTLTSPVSIGMACEGEDCRSSRELSPADLGNGDWTDVRISLSCFSDIDLTSIIAPIYVEASGPGELAISEARLVEDADAAETCPGD</sequence>
<evidence type="ECO:0000313" key="7">
    <source>
        <dbReference type="EMBL" id="RIJ32674.1"/>
    </source>
</evidence>
<dbReference type="InterPro" id="IPR036962">
    <property type="entry name" value="Glyco_hydro_3_N_sf"/>
</dbReference>
<dbReference type="EMBL" id="QWFX01000005">
    <property type="protein sequence ID" value="RIJ32674.1"/>
    <property type="molecule type" value="Genomic_DNA"/>
</dbReference>
<keyword evidence="1 7" id="KW-0378">Hydrolase</keyword>
<dbReference type="OrthoDB" id="9781691at2"/>
<keyword evidence="8" id="KW-1185">Reference proteome</keyword>
<comment type="caution">
    <text evidence="7">The sequence shown here is derived from an EMBL/GenBank/DDBJ whole genome shotgun (WGS) entry which is preliminary data.</text>
</comment>
<keyword evidence="3" id="KW-0732">Signal</keyword>
<evidence type="ECO:0000313" key="8">
    <source>
        <dbReference type="Proteomes" id="UP000266385"/>
    </source>
</evidence>
<dbReference type="Gene3D" id="3.20.20.300">
    <property type="entry name" value="Glycoside hydrolase, family 3, N-terminal domain"/>
    <property type="match status" value="1"/>
</dbReference>
<reference evidence="7 8" key="1">
    <citation type="submission" date="2018-08" db="EMBL/GenBank/DDBJ databases">
        <title>Henriciella mobilis sp. nov., isolated from seawater.</title>
        <authorList>
            <person name="Cheng H."/>
            <person name="Wu Y.-H."/>
            <person name="Xu X.-W."/>
            <person name="Guo L.-L."/>
        </authorList>
    </citation>
    <scope>NUCLEOTIDE SEQUENCE [LARGE SCALE GENOMIC DNA]</scope>
    <source>
        <strain evidence="7 8">JN25</strain>
    </source>
</reference>
<dbReference type="RefSeq" id="WP_119374755.1">
    <property type="nucleotide sequence ID" value="NZ_QWFX01000005.1"/>
</dbReference>
<dbReference type="SUPFAM" id="SSF52279">
    <property type="entry name" value="Beta-D-glucan exohydrolase, C-terminal domain"/>
    <property type="match status" value="1"/>
</dbReference>
<dbReference type="InterPro" id="IPR001764">
    <property type="entry name" value="Glyco_hydro_3_N"/>
</dbReference>
<dbReference type="PROSITE" id="PS51257">
    <property type="entry name" value="PROKAR_LIPOPROTEIN"/>
    <property type="match status" value="1"/>
</dbReference>
<feature type="domain" description="Glycoside hydrolase family 3 C-terminal" evidence="5">
    <location>
        <begin position="432"/>
        <end position="641"/>
    </location>
</feature>
<dbReference type="SUPFAM" id="SSF51445">
    <property type="entry name" value="(Trans)glycosidases"/>
    <property type="match status" value="1"/>
</dbReference>
<evidence type="ECO:0000259" key="5">
    <source>
        <dbReference type="Pfam" id="PF01915"/>
    </source>
</evidence>
<feature type="region of interest" description="Disordered" evidence="2">
    <location>
        <begin position="23"/>
        <end position="42"/>
    </location>
</feature>
<feature type="domain" description="ExoP galactose-binding-like" evidence="6">
    <location>
        <begin position="674"/>
        <end position="808"/>
    </location>
</feature>
<organism evidence="7 8">
    <name type="scientific">Henriciella mobilis</name>
    <dbReference type="NCBI Taxonomy" id="2305467"/>
    <lineage>
        <taxon>Bacteria</taxon>
        <taxon>Pseudomonadati</taxon>
        <taxon>Pseudomonadota</taxon>
        <taxon>Alphaproteobacteria</taxon>
        <taxon>Hyphomonadales</taxon>
        <taxon>Hyphomonadaceae</taxon>
        <taxon>Henriciella</taxon>
    </lineage>
</organism>
<dbReference type="Gene3D" id="3.40.50.1700">
    <property type="entry name" value="Glycoside hydrolase family 3 C-terminal domain"/>
    <property type="match status" value="1"/>
</dbReference>
<dbReference type="Pfam" id="PF01915">
    <property type="entry name" value="Glyco_hydro_3_C"/>
    <property type="match status" value="1"/>
</dbReference>
<feature type="chain" id="PRO_5017434320" evidence="3">
    <location>
        <begin position="25"/>
        <end position="821"/>
    </location>
</feature>
<dbReference type="Pfam" id="PF18559">
    <property type="entry name" value="Exop_C"/>
    <property type="match status" value="1"/>
</dbReference>
<evidence type="ECO:0000259" key="4">
    <source>
        <dbReference type="Pfam" id="PF00933"/>
    </source>
</evidence>
<evidence type="ECO:0000259" key="6">
    <source>
        <dbReference type="Pfam" id="PF18559"/>
    </source>
</evidence>
<evidence type="ECO:0000256" key="1">
    <source>
        <dbReference type="ARBA" id="ARBA00022801"/>
    </source>
</evidence>
<dbReference type="InterPro" id="IPR036881">
    <property type="entry name" value="Glyco_hydro_3_C_sf"/>
</dbReference>
<dbReference type="GO" id="GO:0008422">
    <property type="term" value="F:beta-glucosidase activity"/>
    <property type="evidence" value="ECO:0007669"/>
    <property type="project" value="TreeGrafter"/>
</dbReference>
<feature type="domain" description="Glycoside hydrolase family 3 N-terminal" evidence="4">
    <location>
        <begin position="67"/>
        <end position="390"/>
    </location>
</feature>
<dbReference type="PANTHER" id="PTHR30620:SF77">
    <property type="entry name" value="LYSOSOMAL BETA GLUCOSIDASE-LIKE"/>
    <property type="match status" value="1"/>
</dbReference>
<name>A0A399RQY6_9PROT</name>
<proteinExistence type="predicted"/>
<accession>A0A399RQY6</accession>
<dbReference type="PANTHER" id="PTHR30620">
    <property type="entry name" value="PERIPLASMIC BETA-GLUCOSIDASE-RELATED"/>
    <property type="match status" value="1"/>
</dbReference>
<dbReference type="Pfam" id="PF00933">
    <property type="entry name" value="Glyco_hydro_3"/>
    <property type="match status" value="1"/>
</dbReference>
<dbReference type="GO" id="GO:0009251">
    <property type="term" value="P:glucan catabolic process"/>
    <property type="evidence" value="ECO:0007669"/>
    <property type="project" value="TreeGrafter"/>
</dbReference>
<evidence type="ECO:0000256" key="2">
    <source>
        <dbReference type="SAM" id="MobiDB-lite"/>
    </source>
</evidence>
<feature type="signal peptide" evidence="3">
    <location>
        <begin position="1"/>
        <end position="24"/>
    </location>
</feature>
<evidence type="ECO:0000256" key="3">
    <source>
        <dbReference type="SAM" id="SignalP"/>
    </source>
</evidence>